<feature type="transmembrane region" description="Helical" evidence="6">
    <location>
        <begin position="234"/>
        <end position="253"/>
    </location>
</feature>
<evidence type="ECO:0000256" key="4">
    <source>
        <dbReference type="ARBA" id="ARBA00022989"/>
    </source>
</evidence>
<dbReference type="GO" id="GO:0016020">
    <property type="term" value="C:membrane"/>
    <property type="evidence" value="ECO:0007669"/>
    <property type="project" value="UniProtKB-SubCell"/>
</dbReference>
<dbReference type="OrthoDB" id="9779554at2"/>
<name>A0A8B2NYK5_9HYPH</name>
<evidence type="ECO:0000313" key="7">
    <source>
        <dbReference type="EMBL" id="RAI03225.1"/>
    </source>
</evidence>
<dbReference type="Proteomes" id="UP000249590">
    <property type="component" value="Unassembled WGS sequence"/>
</dbReference>
<feature type="transmembrane region" description="Helical" evidence="6">
    <location>
        <begin position="200"/>
        <end position="222"/>
    </location>
</feature>
<keyword evidence="5 6" id="KW-0472">Membrane</keyword>
<evidence type="ECO:0000256" key="1">
    <source>
        <dbReference type="ARBA" id="ARBA00004141"/>
    </source>
</evidence>
<dbReference type="InterPro" id="IPR001204">
    <property type="entry name" value="Phos_transporter"/>
</dbReference>
<feature type="transmembrane region" description="Helical" evidence="6">
    <location>
        <begin position="259"/>
        <end position="281"/>
    </location>
</feature>
<comment type="subcellular location">
    <subcellularLocation>
        <location evidence="1 6">Membrane</location>
        <topology evidence="1 6">Multi-pass membrane protein</topology>
    </subcellularLocation>
</comment>
<evidence type="ECO:0000256" key="5">
    <source>
        <dbReference type="ARBA" id="ARBA00023136"/>
    </source>
</evidence>
<evidence type="ECO:0000313" key="8">
    <source>
        <dbReference type="Proteomes" id="UP000249590"/>
    </source>
</evidence>
<reference evidence="7 8" key="1">
    <citation type="submission" date="2018-05" db="EMBL/GenBank/DDBJ databases">
        <title>Acuticoccus sediminis sp. nov., isolated from deep-sea sediment of Indian Ocean.</title>
        <authorList>
            <person name="Liu X."/>
            <person name="Lai Q."/>
            <person name="Du Y."/>
            <person name="Sun F."/>
            <person name="Zhang X."/>
            <person name="Wang S."/>
            <person name="Shao Z."/>
        </authorList>
    </citation>
    <scope>NUCLEOTIDE SEQUENCE [LARGE SCALE GENOMIC DNA]</scope>
    <source>
        <strain evidence="7 8">PTG4-2</strain>
    </source>
</reference>
<feature type="transmembrane region" description="Helical" evidence="6">
    <location>
        <begin position="34"/>
        <end position="55"/>
    </location>
</feature>
<dbReference type="GO" id="GO:0005315">
    <property type="term" value="F:phosphate transmembrane transporter activity"/>
    <property type="evidence" value="ECO:0007669"/>
    <property type="project" value="InterPro"/>
</dbReference>
<dbReference type="AlphaFoldDB" id="A0A8B2NYK5"/>
<sequence length="492" mass="51301">MALEDSRTRWKNLDKDLKRIGSVEYATQSVGRPLLAPTVALAFIVLAATGAALFVQLDQTPIMIVLAAGLGAYMALNIGANDVANNMGPAVGARVLTMGGALLVAAVFESAGALLAGGDVIGTISKGIVDPSAAASPQVFVWAMMAALLSSAVWVNIATVIGAPVSTTHAVVGGVVGAGIVAAGFSAVDWPMMGTIAASWVISPFLGGTIAALFLAFIDWRIVKRRDLIGAAKVWVPVLVGVMAGTFAAYIALKGLKRVVHIDLGGAVLIGLAVGLACYAISVPVIRRRAVGLENRKRSLKALFGLPLVVSAALLSFAHGANDVANAVGPLAAIVHVSLAGDVADKVAIPPWVMVIGAFGISLGLFLFGPKLIRMVGDQITKLNPMRAYCVALSAAITVIVASWLGLPVSSTHIAVGGVFGVGFFREWDEGRRTRRADKHKRSKDHAAEERRRRKLVRRSHFMTIIAAWVITVPATALLSALVFVVLRALLG</sequence>
<keyword evidence="2 6" id="KW-0813">Transport</keyword>
<protein>
    <recommendedName>
        <fullName evidence="6">Phosphate transporter</fullName>
    </recommendedName>
</protein>
<dbReference type="GO" id="GO:0035435">
    <property type="term" value="P:phosphate ion transmembrane transport"/>
    <property type="evidence" value="ECO:0007669"/>
    <property type="project" value="TreeGrafter"/>
</dbReference>
<organism evidence="7 8">
    <name type="scientific">Acuticoccus sediminis</name>
    <dbReference type="NCBI Taxonomy" id="2184697"/>
    <lineage>
        <taxon>Bacteria</taxon>
        <taxon>Pseudomonadati</taxon>
        <taxon>Pseudomonadota</taxon>
        <taxon>Alphaproteobacteria</taxon>
        <taxon>Hyphomicrobiales</taxon>
        <taxon>Amorphaceae</taxon>
        <taxon>Acuticoccus</taxon>
    </lineage>
</organism>
<gene>
    <name evidence="7" type="ORF">DLJ53_01505</name>
</gene>
<feature type="transmembrane region" description="Helical" evidence="6">
    <location>
        <begin position="462"/>
        <end position="487"/>
    </location>
</feature>
<evidence type="ECO:0000256" key="2">
    <source>
        <dbReference type="ARBA" id="ARBA00022448"/>
    </source>
</evidence>
<comment type="similarity">
    <text evidence="6">Belongs to the inorganic phosphate transporter (PiT) (TC 2.A.20) family.</text>
</comment>
<comment type="caution">
    <text evidence="7">The sequence shown here is derived from an EMBL/GenBank/DDBJ whole genome shotgun (WGS) entry which is preliminary data.</text>
</comment>
<feature type="transmembrane region" description="Helical" evidence="6">
    <location>
        <begin position="302"/>
        <end position="321"/>
    </location>
</feature>
<feature type="transmembrane region" description="Helical" evidence="6">
    <location>
        <begin position="170"/>
        <end position="188"/>
    </location>
</feature>
<feature type="transmembrane region" description="Helical" evidence="6">
    <location>
        <begin position="61"/>
        <end position="79"/>
    </location>
</feature>
<dbReference type="EMBL" id="QHHQ01000001">
    <property type="protein sequence ID" value="RAI03225.1"/>
    <property type="molecule type" value="Genomic_DNA"/>
</dbReference>
<evidence type="ECO:0000256" key="6">
    <source>
        <dbReference type="RuleBase" id="RU363058"/>
    </source>
</evidence>
<dbReference type="PANTHER" id="PTHR11101">
    <property type="entry name" value="PHOSPHATE TRANSPORTER"/>
    <property type="match status" value="1"/>
</dbReference>
<keyword evidence="3 6" id="KW-0812">Transmembrane</keyword>
<keyword evidence="6" id="KW-0592">Phosphate transport</keyword>
<feature type="transmembrane region" description="Helical" evidence="6">
    <location>
        <begin position="139"/>
        <end position="163"/>
    </location>
</feature>
<keyword evidence="4 6" id="KW-1133">Transmembrane helix</keyword>
<feature type="transmembrane region" description="Helical" evidence="6">
    <location>
        <begin position="388"/>
        <end position="405"/>
    </location>
</feature>
<keyword evidence="8" id="KW-1185">Reference proteome</keyword>
<evidence type="ECO:0000256" key="3">
    <source>
        <dbReference type="ARBA" id="ARBA00022692"/>
    </source>
</evidence>
<proteinExistence type="inferred from homology"/>
<accession>A0A8B2NYK5</accession>
<dbReference type="RefSeq" id="WP_111341715.1">
    <property type="nucleotide sequence ID" value="NZ_JAIWKD010000001.1"/>
</dbReference>
<dbReference type="PANTHER" id="PTHR11101:SF80">
    <property type="entry name" value="PHOSPHATE TRANSPORTER"/>
    <property type="match status" value="1"/>
</dbReference>
<dbReference type="Pfam" id="PF01384">
    <property type="entry name" value="PHO4"/>
    <property type="match status" value="1"/>
</dbReference>
<feature type="transmembrane region" description="Helical" evidence="6">
    <location>
        <begin position="349"/>
        <end position="368"/>
    </location>
</feature>